<dbReference type="Gene3D" id="2.20.25.10">
    <property type="match status" value="1"/>
</dbReference>
<reference evidence="6 7" key="1">
    <citation type="submission" date="2018-08" db="EMBL/GenBank/DDBJ databases">
        <title>Form III RuBisCO-mediated autotrophy in Thermodesulfobium bacteria.</title>
        <authorList>
            <person name="Toshchakov S.V."/>
            <person name="Kublanov I.V."/>
            <person name="Frolov E."/>
            <person name="Bonch-Osmolovskaya E.A."/>
            <person name="Tourova T.P."/>
            <person name="Chernych N.A."/>
            <person name="Lebedinsky A.V."/>
        </authorList>
    </citation>
    <scope>NUCLEOTIDE SEQUENCE [LARGE SCALE GENOMIC DNA]</scope>
    <source>
        <strain evidence="6 7">SR</strain>
    </source>
</reference>
<dbReference type="SMART" id="SM00850">
    <property type="entry name" value="LytTR"/>
    <property type="match status" value="1"/>
</dbReference>
<evidence type="ECO:0000259" key="5">
    <source>
        <dbReference type="PROSITE" id="PS50930"/>
    </source>
</evidence>
<dbReference type="RefSeq" id="WP_115792413.1">
    <property type="nucleotide sequence ID" value="NZ_QSLN01000004.1"/>
</dbReference>
<dbReference type="Pfam" id="PF04397">
    <property type="entry name" value="LytTR"/>
    <property type="match status" value="1"/>
</dbReference>
<dbReference type="Gene3D" id="2.40.50.40">
    <property type="match status" value="1"/>
</dbReference>
<evidence type="ECO:0000313" key="6">
    <source>
        <dbReference type="EMBL" id="RDV83654.1"/>
    </source>
</evidence>
<evidence type="ECO:0000256" key="2">
    <source>
        <dbReference type="ARBA" id="ARBA00024867"/>
    </source>
</evidence>
<dbReference type="Pfam" id="PF00072">
    <property type="entry name" value="Response_reg"/>
    <property type="match status" value="1"/>
</dbReference>
<dbReference type="GO" id="GO:0003677">
    <property type="term" value="F:DNA binding"/>
    <property type="evidence" value="ECO:0007669"/>
    <property type="project" value="UniProtKB-KW"/>
</dbReference>
<dbReference type="CDD" id="cd17532">
    <property type="entry name" value="REC_LytTR_AlgR-like"/>
    <property type="match status" value="1"/>
</dbReference>
<feature type="modified residue" description="4-aspartylphosphate" evidence="3">
    <location>
        <position position="55"/>
    </location>
</feature>
<sequence length="265" mass="30250">MPFTAIVVDDEPLARDELKYLLSFYPECQIVGEADNAEDALKLVTKLRPDVVFLDIRMRGTSGFEAAKRMLSLAYPPLVVFATAYDDYAVGAFELGAVDYILKPFEPERLAQTIRRLSSFKSQPARWEEVLKRLSHLLEEGTPKLKKLPVEKEGEIRLIPYQDIIFAQAHEGEVLVHTAKEYFLYRGRLAELEGRLKNYGFLRVHKSFLVNLARIGGLVPWFKGTYWVIMEDDKRTHIPVSKAQVKQLKALLGLPYSSECCLAKE</sequence>
<evidence type="ECO:0000256" key="3">
    <source>
        <dbReference type="PROSITE-ProRule" id="PRU00169"/>
    </source>
</evidence>
<dbReference type="InterPro" id="IPR001789">
    <property type="entry name" value="Sig_transdc_resp-reg_receiver"/>
</dbReference>
<evidence type="ECO:0000259" key="4">
    <source>
        <dbReference type="PROSITE" id="PS50110"/>
    </source>
</evidence>
<comment type="function">
    <text evidence="2">May play the central regulatory role in sporulation. It may be an element of the effector pathway responsible for the activation of sporulation genes in response to nutritional stress. Spo0A may act in concert with spo0H (a sigma factor) to control the expression of some genes that are critical to the sporulation process.</text>
</comment>
<name>A0A3D8P6L0_9THEO</name>
<dbReference type="InterPro" id="IPR046947">
    <property type="entry name" value="LytR-like"/>
</dbReference>
<gene>
    <name evidence="6" type="ORF">DXX99_04995</name>
</gene>
<keyword evidence="7" id="KW-1185">Reference proteome</keyword>
<dbReference type="PROSITE" id="PS50110">
    <property type="entry name" value="RESPONSE_REGULATORY"/>
    <property type="match status" value="1"/>
</dbReference>
<feature type="domain" description="HTH LytTR-type" evidence="5">
    <location>
        <begin position="148"/>
        <end position="254"/>
    </location>
</feature>
<dbReference type="PROSITE" id="PS50930">
    <property type="entry name" value="HTH_LYTTR"/>
    <property type="match status" value="1"/>
</dbReference>
<dbReference type="AlphaFoldDB" id="A0A3D8P6L0"/>
<dbReference type="Proteomes" id="UP000256329">
    <property type="component" value="Unassembled WGS sequence"/>
</dbReference>
<proteinExistence type="predicted"/>
<dbReference type="InterPro" id="IPR007492">
    <property type="entry name" value="LytTR_DNA-bd_dom"/>
</dbReference>
<protein>
    <recommendedName>
        <fullName evidence="1">Stage 0 sporulation protein A homolog</fullName>
    </recommendedName>
</protein>
<dbReference type="InterPro" id="IPR011006">
    <property type="entry name" value="CheY-like_superfamily"/>
</dbReference>
<dbReference type="OrthoDB" id="9809318at2"/>
<evidence type="ECO:0000313" key="7">
    <source>
        <dbReference type="Proteomes" id="UP000256329"/>
    </source>
</evidence>
<dbReference type="Gene3D" id="3.40.50.2300">
    <property type="match status" value="1"/>
</dbReference>
<dbReference type="GO" id="GO:0000156">
    <property type="term" value="F:phosphorelay response regulator activity"/>
    <property type="evidence" value="ECO:0007669"/>
    <property type="project" value="InterPro"/>
</dbReference>
<comment type="caution">
    <text evidence="6">The sequence shown here is derived from an EMBL/GenBank/DDBJ whole genome shotgun (WGS) entry which is preliminary data.</text>
</comment>
<evidence type="ECO:0000256" key="1">
    <source>
        <dbReference type="ARBA" id="ARBA00018672"/>
    </source>
</evidence>
<feature type="domain" description="Response regulatory" evidence="4">
    <location>
        <begin position="4"/>
        <end position="118"/>
    </location>
</feature>
<organism evidence="6 7">
    <name type="scientific">Ammonifex thiophilus</name>
    <dbReference type="NCBI Taxonomy" id="444093"/>
    <lineage>
        <taxon>Bacteria</taxon>
        <taxon>Bacillati</taxon>
        <taxon>Bacillota</taxon>
        <taxon>Clostridia</taxon>
        <taxon>Thermoanaerobacterales</taxon>
        <taxon>Thermoanaerobacteraceae</taxon>
        <taxon>Ammonifex</taxon>
    </lineage>
</organism>
<dbReference type="PANTHER" id="PTHR37299:SF1">
    <property type="entry name" value="STAGE 0 SPORULATION PROTEIN A HOMOLOG"/>
    <property type="match status" value="1"/>
</dbReference>
<accession>A0A3D8P6L0</accession>
<dbReference type="PANTHER" id="PTHR37299">
    <property type="entry name" value="TRANSCRIPTIONAL REGULATOR-RELATED"/>
    <property type="match status" value="1"/>
</dbReference>
<dbReference type="SMART" id="SM00448">
    <property type="entry name" value="REC"/>
    <property type="match status" value="1"/>
</dbReference>
<dbReference type="EMBL" id="QSLN01000004">
    <property type="protein sequence ID" value="RDV83654.1"/>
    <property type="molecule type" value="Genomic_DNA"/>
</dbReference>
<keyword evidence="6" id="KW-0238">DNA-binding</keyword>
<dbReference type="SUPFAM" id="SSF52172">
    <property type="entry name" value="CheY-like"/>
    <property type="match status" value="1"/>
</dbReference>
<keyword evidence="3" id="KW-0597">Phosphoprotein</keyword>